<sequence>MAATGSDVTVHIGVHERDALPPTGKGKMGKLADIMSSLEARLQRVEFAIADNRDKIEEIDQRINGLKGGYEEFHGEIQGALNSLAESWKAQLDALKDSLQAESAAIREEIKGSKGQVVLVQNGRDTRYNFFLSLF</sequence>
<evidence type="ECO:0000313" key="2">
    <source>
        <dbReference type="Proteomes" id="UP000585474"/>
    </source>
</evidence>
<name>A0A7J0EF79_9ERIC</name>
<dbReference type="Gene3D" id="1.10.287.1490">
    <property type="match status" value="1"/>
</dbReference>
<accession>A0A7J0EF79</accession>
<protein>
    <submittedName>
        <fullName evidence="1">Uncharacterized protein</fullName>
    </submittedName>
</protein>
<dbReference type="EMBL" id="BJWL01000003">
    <property type="protein sequence ID" value="GFY85123.1"/>
    <property type="molecule type" value="Genomic_DNA"/>
</dbReference>
<proteinExistence type="predicted"/>
<reference evidence="1 2" key="1">
    <citation type="submission" date="2019-07" db="EMBL/GenBank/DDBJ databases">
        <title>De Novo Assembly of kiwifruit Actinidia rufa.</title>
        <authorList>
            <person name="Sugita-Konishi S."/>
            <person name="Sato K."/>
            <person name="Mori E."/>
            <person name="Abe Y."/>
            <person name="Kisaki G."/>
            <person name="Hamano K."/>
            <person name="Suezawa K."/>
            <person name="Otani M."/>
            <person name="Fukuda T."/>
            <person name="Manabe T."/>
            <person name="Gomi K."/>
            <person name="Tabuchi M."/>
            <person name="Akimitsu K."/>
            <person name="Kataoka I."/>
        </authorList>
    </citation>
    <scope>NUCLEOTIDE SEQUENCE [LARGE SCALE GENOMIC DNA]</scope>
    <source>
        <strain evidence="2">cv. Fuchu</strain>
    </source>
</reference>
<organism evidence="1 2">
    <name type="scientific">Actinidia rufa</name>
    <dbReference type="NCBI Taxonomy" id="165716"/>
    <lineage>
        <taxon>Eukaryota</taxon>
        <taxon>Viridiplantae</taxon>
        <taxon>Streptophyta</taxon>
        <taxon>Embryophyta</taxon>
        <taxon>Tracheophyta</taxon>
        <taxon>Spermatophyta</taxon>
        <taxon>Magnoliopsida</taxon>
        <taxon>eudicotyledons</taxon>
        <taxon>Gunneridae</taxon>
        <taxon>Pentapetalae</taxon>
        <taxon>asterids</taxon>
        <taxon>Ericales</taxon>
        <taxon>Actinidiaceae</taxon>
        <taxon>Actinidia</taxon>
    </lineage>
</organism>
<dbReference type="AlphaFoldDB" id="A0A7J0EF79"/>
<gene>
    <name evidence="1" type="ORF">Acr_03g0018970</name>
</gene>
<evidence type="ECO:0000313" key="1">
    <source>
        <dbReference type="EMBL" id="GFY85123.1"/>
    </source>
</evidence>
<dbReference type="Proteomes" id="UP000585474">
    <property type="component" value="Unassembled WGS sequence"/>
</dbReference>
<keyword evidence="2" id="KW-1185">Reference proteome</keyword>
<dbReference type="OrthoDB" id="1750119at2759"/>
<comment type="caution">
    <text evidence="1">The sequence shown here is derived from an EMBL/GenBank/DDBJ whole genome shotgun (WGS) entry which is preliminary data.</text>
</comment>